<name>A0A380DK98_STAAU</name>
<dbReference type="AlphaFoldDB" id="A0A380DK98"/>
<evidence type="ECO:0000313" key="1">
    <source>
        <dbReference type="EMBL" id="SUK28554.1"/>
    </source>
</evidence>
<sequence length="43" mass="4865">MTKIIAVGWFLIANHHTAVFNYANLRAAIIKTELFINCGDLEM</sequence>
<evidence type="ECO:0000313" key="2">
    <source>
        <dbReference type="Proteomes" id="UP000255091"/>
    </source>
</evidence>
<proteinExistence type="predicted"/>
<dbReference type="Proteomes" id="UP000255091">
    <property type="component" value="Unassembled WGS sequence"/>
</dbReference>
<reference evidence="1 2" key="1">
    <citation type="submission" date="2018-06" db="EMBL/GenBank/DDBJ databases">
        <authorList>
            <consortium name="Pathogen Informatics"/>
            <person name="Doyle S."/>
        </authorList>
    </citation>
    <scope>NUCLEOTIDE SEQUENCE [LARGE SCALE GENOMIC DNA]</scope>
    <source>
        <strain evidence="1 2">NCTC6133</strain>
    </source>
</reference>
<organism evidence="1 2">
    <name type="scientific">Staphylococcus aureus</name>
    <dbReference type="NCBI Taxonomy" id="1280"/>
    <lineage>
        <taxon>Bacteria</taxon>
        <taxon>Bacillati</taxon>
        <taxon>Bacillota</taxon>
        <taxon>Bacilli</taxon>
        <taxon>Bacillales</taxon>
        <taxon>Staphylococcaceae</taxon>
        <taxon>Staphylococcus</taxon>
    </lineage>
</organism>
<dbReference type="RefSeq" id="WP_000161255.1">
    <property type="nucleotide sequence ID" value="NZ_BHBE01000014.1"/>
</dbReference>
<accession>A0A380DK98</accession>
<dbReference type="EMBL" id="UHAP01000001">
    <property type="protein sequence ID" value="SUK28554.1"/>
    <property type="molecule type" value="Genomic_DNA"/>
</dbReference>
<gene>
    <name evidence="1" type="ORF">NCTC6133_00161</name>
</gene>
<protein>
    <submittedName>
        <fullName evidence="1">Uncharacterized protein</fullName>
    </submittedName>
</protein>